<proteinExistence type="predicted"/>
<keyword evidence="1" id="KW-0812">Transmembrane</keyword>
<evidence type="ECO:0000313" key="3">
    <source>
        <dbReference type="Proteomes" id="UP000013248"/>
    </source>
</evidence>
<keyword evidence="1" id="KW-0472">Membrane</keyword>
<name>N9LW54_9GAMM</name>
<dbReference type="AlphaFoldDB" id="N9LW54"/>
<comment type="caution">
    <text evidence="2">The sequence shown here is derived from an EMBL/GenBank/DDBJ whole genome shotgun (WGS) entry which is preliminary data.</text>
</comment>
<evidence type="ECO:0000313" key="2">
    <source>
        <dbReference type="EMBL" id="ENX00469.1"/>
    </source>
</evidence>
<protein>
    <submittedName>
        <fullName evidence="2">Uncharacterized protein</fullName>
    </submittedName>
</protein>
<dbReference type="EMBL" id="APRP01000022">
    <property type="protein sequence ID" value="ENX00469.1"/>
    <property type="molecule type" value="Genomic_DNA"/>
</dbReference>
<gene>
    <name evidence="2" type="ORF">F900_02140</name>
</gene>
<keyword evidence="1" id="KW-1133">Transmembrane helix</keyword>
<dbReference type="HOGENOM" id="CLU_140152_0_0_6"/>
<dbReference type="eggNOG" id="ENOG5031RE6">
    <property type="taxonomic scope" value="Bacteria"/>
</dbReference>
<dbReference type="RefSeq" id="WP_005217410.1">
    <property type="nucleotide sequence ID" value="NZ_KB850089.1"/>
</dbReference>
<accession>N9LW54</accession>
<reference evidence="2 3" key="1">
    <citation type="submission" date="2013-02" db="EMBL/GenBank/DDBJ databases">
        <title>The Genome Sequence of Acinetobacter sp. ANC 3862.</title>
        <authorList>
            <consortium name="The Broad Institute Genome Sequencing Platform"/>
            <consortium name="The Broad Institute Genome Sequencing Center for Infectious Disease"/>
            <person name="Cerqueira G."/>
            <person name="Feldgarden M."/>
            <person name="Courvalin P."/>
            <person name="Perichon B."/>
            <person name="Grillot-Courvalin C."/>
            <person name="Clermont D."/>
            <person name="Rocha E."/>
            <person name="Yoon E.-J."/>
            <person name="Nemec A."/>
            <person name="Walker B."/>
            <person name="Young S.K."/>
            <person name="Zeng Q."/>
            <person name="Gargeya S."/>
            <person name="Fitzgerald M."/>
            <person name="Haas B."/>
            <person name="Abouelleil A."/>
            <person name="Alvarado L."/>
            <person name="Arachchi H.M."/>
            <person name="Berlin A.M."/>
            <person name="Chapman S.B."/>
            <person name="Dewar J."/>
            <person name="Goldberg J."/>
            <person name="Griggs A."/>
            <person name="Gujja S."/>
            <person name="Hansen M."/>
            <person name="Howarth C."/>
            <person name="Imamovic A."/>
            <person name="Larimer J."/>
            <person name="McCowan C."/>
            <person name="Murphy C."/>
            <person name="Neiman D."/>
            <person name="Pearson M."/>
            <person name="Priest M."/>
            <person name="Roberts A."/>
            <person name="Saif S."/>
            <person name="Shea T."/>
            <person name="Sisk P."/>
            <person name="Sykes S."/>
            <person name="Wortman J."/>
            <person name="Nusbaum C."/>
            <person name="Birren B."/>
        </authorList>
    </citation>
    <scope>NUCLEOTIDE SEQUENCE [LARGE SCALE GENOMIC DNA]</scope>
    <source>
        <strain evidence="2 3">ANC 3862</strain>
    </source>
</reference>
<sequence>MEQNVLNHNRSYTLGKSFLVGSVVSAFTLCGLTGAYALVTKPIQPAPVYSFANTNSMYGVMSVKITSDTTGEAIVNLNGYHVFTSFDFELEPDYNGQLGSDTKAVLITNLAVDRVLLSNGGFYNDFTNADDIRNMISVITAHIEKNKLVEVNS</sequence>
<dbReference type="Proteomes" id="UP000013248">
    <property type="component" value="Unassembled WGS sequence"/>
</dbReference>
<organism evidence="2 3">
    <name type="scientific">Acinetobacter modestus</name>
    <dbReference type="NCBI Taxonomy" id="1776740"/>
    <lineage>
        <taxon>Bacteria</taxon>
        <taxon>Pseudomonadati</taxon>
        <taxon>Pseudomonadota</taxon>
        <taxon>Gammaproteobacteria</taxon>
        <taxon>Moraxellales</taxon>
        <taxon>Moraxellaceae</taxon>
        <taxon>Acinetobacter</taxon>
    </lineage>
</organism>
<dbReference type="STRING" id="1217705.F900_02140"/>
<dbReference type="PATRIC" id="fig|1217705.3.peg.2079"/>
<evidence type="ECO:0000256" key="1">
    <source>
        <dbReference type="SAM" id="Phobius"/>
    </source>
</evidence>
<feature type="transmembrane region" description="Helical" evidence="1">
    <location>
        <begin position="18"/>
        <end position="39"/>
    </location>
</feature>